<feature type="transmembrane region" description="Helical" evidence="1">
    <location>
        <begin position="136"/>
        <end position="159"/>
    </location>
</feature>
<feature type="transmembrane region" description="Helical" evidence="1">
    <location>
        <begin position="83"/>
        <end position="100"/>
    </location>
</feature>
<accession>A0A5C4U6B8</accession>
<feature type="transmembrane region" description="Helical" evidence="1">
    <location>
        <begin position="171"/>
        <end position="190"/>
    </location>
</feature>
<keyword evidence="1" id="KW-0812">Transmembrane</keyword>
<name>A0A5C4U6B8_9CORY</name>
<keyword evidence="1" id="KW-1133">Transmembrane helix</keyword>
<keyword evidence="1" id="KW-0472">Membrane</keyword>
<dbReference type="Proteomes" id="UP000312032">
    <property type="component" value="Unassembled WGS sequence"/>
</dbReference>
<dbReference type="InterPro" id="IPR036259">
    <property type="entry name" value="MFS_trans_sf"/>
</dbReference>
<evidence type="ECO:0000313" key="3">
    <source>
        <dbReference type="Proteomes" id="UP000312032"/>
    </source>
</evidence>
<proteinExistence type="predicted"/>
<dbReference type="Pfam" id="PF07690">
    <property type="entry name" value="MFS_1"/>
    <property type="match status" value="1"/>
</dbReference>
<feature type="transmembrane region" description="Helical" evidence="1">
    <location>
        <begin position="106"/>
        <end position="124"/>
    </location>
</feature>
<dbReference type="AlphaFoldDB" id="A0A5C4U6B8"/>
<comment type="caution">
    <text evidence="2">The sequence shown here is derived from an EMBL/GenBank/DDBJ whole genome shotgun (WGS) entry which is preliminary data.</text>
</comment>
<dbReference type="InterPro" id="IPR052524">
    <property type="entry name" value="MFS_Cyanate_Porter"/>
</dbReference>
<feature type="transmembrane region" description="Helical" evidence="1">
    <location>
        <begin position="49"/>
        <end position="71"/>
    </location>
</feature>
<feature type="transmembrane region" description="Helical" evidence="1">
    <location>
        <begin position="283"/>
        <end position="302"/>
    </location>
</feature>
<keyword evidence="3" id="KW-1185">Reference proteome</keyword>
<evidence type="ECO:0000256" key="1">
    <source>
        <dbReference type="SAM" id="Phobius"/>
    </source>
</evidence>
<feature type="transmembrane region" description="Helical" evidence="1">
    <location>
        <begin position="341"/>
        <end position="364"/>
    </location>
</feature>
<feature type="transmembrane region" description="Helical" evidence="1">
    <location>
        <begin position="250"/>
        <end position="271"/>
    </location>
</feature>
<dbReference type="EMBL" id="VDHJ01000001">
    <property type="protein sequence ID" value="TNM00442.1"/>
    <property type="molecule type" value="Genomic_DNA"/>
</dbReference>
<dbReference type="GO" id="GO:0022857">
    <property type="term" value="F:transmembrane transporter activity"/>
    <property type="evidence" value="ECO:0007669"/>
    <property type="project" value="InterPro"/>
</dbReference>
<dbReference type="PANTHER" id="PTHR23523">
    <property type="match status" value="1"/>
</dbReference>
<organism evidence="2 3">
    <name type="scientific">Corynebacterium tapiri</name>
    <dbReference type="NCBI Taxonomy" id="1448266"/>
    <lineage>
        <taxon>Bacteria</taxon>
        <taxon>Bacillati</taxon>
        <taxon>Actinomycetota</taxon>
        <taxon>Actinomycetes</taxon>
        <taxon>Mycobacteriales</taxon>
        <taxon>Corynebacteriaceae</taxon>
        <taxon>Corynebacterium</taxon>
    </lineage>
</organism>
<feature type="transmembrane region" description="Helical" evidence="1">
    <location>
        <begin position="211"/>
        <end position="230"/>
    </location>
</feature>
<dbReference type="OrthoDB" id="5317164at2"/>
<reference evidence="2 3" key="1">
    <citation type="submission" date="2019-06" db="EMBL/GenBank/DDBJ databases">
        <authorList>
            <person name="Li J."/>
        </authorList>
    </citation>
    <scope>NUCLEOTIDE SEQUENCE [LARGE SCALE GENOMIC DNA]</scope>
    <source>
        <strain evidence="2 3">LMG 28165</strain>
    </source>
</reference>
<gene>
    <name evidence="2" type="ORF">FHE74_00375</name>
</gene>
<dbReference type="RefSeq" id="WP_139464440.1">
    <property type="nucleotide sequence ID" value="NZ_VDHJ01000001.1"/>
</dbReference>
<feature type="transmembrane region" description="Helical" evidence="1">
    <location>
        <begin position="308"/>
        <end position="329"/>
    </location>
</feature>
<sequence>MARRASTSSALPAGVAFAAVIVAALNLRAGIASVGPVLGDVLAAFGAAGGLAGVITAMPGAFFAVMGLSAVPLARRLGLTRTLTLGMGLVLVGLSFRPWVSSALPFIALTALVVAGIALANVLLPAWIKLHGGSHVVTLMTINGSLLGASGALGPLSAALYDGPQAWRHALFFWVYLGLAQVIVWLFVAWRQGFDFPGKQQVKEQPRRQVALWKAPTALFLTLFFGLQSMNAYSQMGYLPQILIDAGARQSVASTALAVVGGLGIVGGLVMPTLIDRAESLTPHLIGIAACAVFGYLGLILAPTAAPLVWSVFLGLGGWAFPAALTLIVARSKSPEVTARLSGFVQPFGYVIAALGPLLIGLVYSPEDPQWTPVLLALLLASVIQGLVGIRAARRVYIDDELARAN</sequence>
<dbReference type="Gene3D" id="1.20.1250.20">
    <property type="entry name" value="MFS general substrate transporter like domains"/>
    <property type="match status" value="1"/>
</dbReference>
<dbReference type="InterPro" id="IPR011701">
    <property type="entry name" value="MFS"/>
</dbReference>
<evidence type="ECO:0000313" key="2">
    <source>
        <dbReference type="EMBL" id="TNM00442.1"/>
    </source>
</evidence>
<dbReference type="SUPFAM" id="SSF103473">
    <property type="entry name" value="MFS general substrate transporter"/>
    <property type="match status" value="1"/>
</dbReference>
<protein>
    <submittedName>
        <fullName evidence="2">MFS transporter</fullName>
    </submittedName>
</protein>
<feature type="transmembrane region" description="Helical" evidence="1">
    <location>
        <begin position="370"/>
        <end position="390"/>
    </location>
</feature>
<dbReference type="PANTHER" id="PTHR23523:SF2">
    <property type="entry name" value="2-NITROIMIDAZOLE TRANSPORTER"/>
    <property type="match status" value="1"/>
</dbReference>